<evidence type="ECO:0000313" key="1">
    <source>
        <dbReference type="EMBL" id="KAH8002965.1"/>
    </source>
</evidence>
<dbReference type="EMBL" id="CM037622">
    <property type="protein sequence ID" value="KAH8002965.1"/>
    <property type="molecule type" value="Genomic_DNA"/>
</dbReference>
<proteinExistence type="predicted"/>
<keyword evidence="1" id="KW-0067">ATP-binding</keyword>
<evidence type="ECO:0000313" key="2">
    <source>
        <dbReference type="Proteomes" id="UP000827872"/>
    </source>
</evidence>
<gene>
    <name evidence="1" type="primary">WRNIP1_2</name>
    <name evidence="1" type="ORF">K3G42_007063</name>
</gene>
<accession>A0ACB8FBY3</accession>
<organism evidence="1 2">
    <name type="scientific">Sphaerodactylus townsendi</name>
    <dbReference type="NCBI Taxonomy" id="933632"/>
    <lineage>
        <taxon>Eukaryota</taxon>
        <taxon>Metazoa</taxon>
        <taxon>Chordata</taxon>
        <taxon>Craniata</taxon>
        <taxon>Vertebrata</taxon>
        <taxon>Euteleostomi</taxon>
        <taxon>Lepidosauria</taxon>
        <taxon>Squamata</taxon>
        <taxon>Bifurcata</taxon>
        <taxon>Gekkota</taxon>
        <taxon>Sphaerodactylidae</taxon>
        <taxon>Sphaerodactylus</taxon>
    </lineage>
</organism>
<sequence>MVEETAKIGGRRNFQAVTTLAHIIAKGSKKKGTRFVTLSATSAKTNDVREVISQAQNEKRLFKRKTILFIDEIHRFNKSQQDTFLPHVECGTVTLIGATTENPSFQVNSALLSRCRVIVLEKLSVEAMEAILMRALKSLGIQILNPDEQCAGSENGSDSEISA</sequence>
<keyword evidence="1" id="KW-0347">Helicase</keyword>
<keyword evidence="2" id="KW-1185">Reference proteome</keyword>
<keyword evidence="1" id="KW-0547">Nucleotide-binding</keyword>
<protein>
    <submittedName>
        <fullName evidence="1">Werner helicase interacting protein 1</fullName>
    </submittedName>
</protein>
<reference evidence="1" key="1">
    <citation type="submission" date="2021-08" db="EMBL/GenBank/DDBJ databases">
        <title>The first chromosome-level gecko genome reveals the dynamic sex chromosomes of Neotropical dwarf geckos (Sphaerodactylidae: Sphaerodactylus).</title>
        <authorList>
            <person name="Pinto B.J."/>
            <person name="Keating S.E."/>
            <person name="Gamble T."/>
        </authorList>
    </citation>
    <scope>NUCLEOTIDE SEQUENCE</scope>
    <source>
        <strain evidence="1">TG3544</strain>
    </source>
</reference>
<comment type="caution">
    <text evidence="1">The sequence shown here is derived from an EMBL/GenBank/DDBJ whole genome shotgun (WGS) entry which is preliminary data.</text>
</comment>
<name>A0ACB8FBY3_9SAUR</name>
<dbReference type="Proteomes" id="UP000827872">
    <property type="component" value="Linkage Group LG09"/>
</dbReference>
<keyword evidence="1" id="KW-0378">Hydrolase</keyword>